<accession>A0AA89BMX9</accession>
<gene>
    <name evidence="1" type="ORF">RJ639_000266</name>
</gene>
<protein>
    <submittedName>
        <fullName evidence="1">Uncharacterized protein</fullName>
    </submittedName>
</protein>
<dbReference type="EMBL" id="JAVXUP010000019">
    <property type="protein sequence ID" value="KAK3042542.1"/>
    <property type="molecule type" value="Genomic_DNA"/>
</dbReference>
<comment type="caution">
    <text evidence="1">The sequence shown here is derived from an EMBL/GenBank/DDBJ whole genome shotgun (WGS) entry which is preliminary data.</text>
</comment>
<keyword evidence="2" id="KW-1185">Reference proteome</keyword>
<name>A0AA89BMX9_9ASTE</name>
<organism evidence="1 2">
    <name type="scientific">Escallonia herrerae</name>
    <dbReference type="NCBI Taxonomy" id="1293975"/>
    <lineage>
        <taxon>Eukaryota</taxon>
        <taxon>Viridiplantae</taxon>
        <taxon>Streptophyta</taxon>
        <taxon>Embryophyta</taxon>
        <taxon>Tracheophyta</taxon>
        <taxon>Spermatophyta</taxon>
        <taxon>Magnoliopsida</taxon>
        <taxon>eudicotyledons</taxon>
        <taxon>Gunneridae</taxon>
        <taxon>Pentapetalae</taxon>
        <taxon>asterids</taxon>
        <taxon>campanulids</taxon>
        <taxon>Escalloniales</taxon>
        <taxon>Escalloniaceae</taxon>
        <taxon>Escallonia</taxon>
    </lineage>
</organism>
<dbReference type="Proteomes" id="UP001188597">
    <property type="component" value="Unassembled WGS sequence"/>
</dbReference>
<proteinExistence type="predicted"/>
<evidence type="ECO:0000313" key="2">
    <source>
        <dbReference type="Proteomes" id="UP001188597"/>
    </source>
</evidence>
<evidence type="ECO:0000313" key="1">
    <source>
        <dbReference type="EMBL" id="KAK3042542.1"/>
    </source>
</evidence>
<reference evidence="1" key="1">
    <citation type="submission" date="2022-12" db="EMBL/GenBank/DDBJ databases">
        <title>Draft genome assemblies for two species of Escallonia (Escalloniales).</title>
        <authorList>
            <person name="Chanderbali A."/>
            <person name="Dervinis C."/>
            <person name="Anghel I."/>
            <person name="Soltis D."/>
            <person name="Soltis P."/>
            <person name="Zapata F."/>
        </authorList>
    </citation>
    <scope>NUCLEOTIDE SEQUENCE</scope>
    <source>
        <strain evidence="1">UCBG64.0493</strain>
        <tissue evidence="1">Leaf</tissue>
    </source>
</reference>
<dbReference type="AlphaFoldDB" id="A0AA89BMX9"/>
<sequence>MVPLSMIKHILLLRHILKLNGFTTTIPLRLFQNMLRVKRKRAMLNRHRCNRSADDGGDGERVTEGVGILEGEGAAVGKGLAVVDDAVVVAQALEDAGVDEAGGAEPATAEVDAGDIAAVDAHVHDLHRVRGYAAGQGGGGALVDHDIRL</sequence>